<sequence length="117" mass="12543">MLNPILPSALQVLLTPIMATQVYAVEQIKNNPGPTMLASARIKDLKTAYAESTAAKATAEMADTLGITPEQCTQLADSREAEDTLRALAHSSHKDGKGDRQSDHEDDNGDSGYLESD</sequence>
<comment type="caution">
    <text evidence="3">The sequence shown here is derived from an EMBL/GenBank/DDBJ whole genome shotgun (WGS) entry which is preliminary data.</text>
</comment>
<keyword evidence="2" id="KW-0732">Signal</keyword>
<accession>A0A4U0UVW3</accession>
<protein>
    <submittedName>
        <fullName evidence="3">Uncharacterized protein</fullName>
    </submittedName>
</protein>
<feature type="compositionally biased region" description="Basic and acidic residues" evidence="1">
    <location>
        <begin position="92"/>
        <end position="103"/>
    </location>
</feature>
<dbReference type="OrthoDB" id="10410570at2759"/>
<evidence type="ECO:0000256" key="1">
    <source>
        <dbReference type="SAM" id="MobiDB-lite"/>
    </source>
</evidence>
<evidence type="ECO:0000313" key="4">
    <source>
        <dbReference type="Proteomes" id="UP000310066"/>
    </source>
</evidence>
<gene>
    <name evidence="3" type="ORF">B0A54_10844</name>
</gene>
<dbReference type="EMBL" id="NAJP01000034">
    <property type="protein sequence ID" value="TKA40238.1"/>
    <property type="molecule type" value="Genomic_DNA"/>
</dbReference>
<feature type="signal peptide" evidence="2">
    <location>
        <begin position="1"/>
        <end position="24"/>
    </location>
</feature>
<feature type="region of interest" description="Disordered" evidence="1">
    <location>
        <begin position="76"/>
        <end position="117"/>
    </location>
</feature>
<feature type="chain" id="PRO_5020731996" evidence="2">
    <location>
        <begin position="25"/>
        <end position="117"/>
    </location>
</feature>
<name>A0A4U0UVW3_9PEZI</name>
<proteinExistence type="predicted"/>
<evidence type="ECO:0000313" key="3">
    <source>
        <dbReference type="EMBL" id="TKA40238.1"/>
    </source>
</evidence>
<organism evidence="3 4">
    <name type="scientific">Friedmanniomyces endolithicus</name>
    <dbReference type="NCBI Taxonomy" id="329885"/>
    <lineage>
        <taxon>Eukaryota</taxon>
        <taxon>Fungi</taxon>
        <taxon>Dikarya</taxon>
        <taxon>Ascomycota</taxon>
        <taxon>Pezizomycotina</taxon>
        <taxon>Dothideomycetes</taxon>
        <taxon>Dothideomycetidae</taxon>
        <taxon>Mycosphaerellales</taxon>
        <taxon>Teratosphaeriaceae</taxon>
        <taxon>Friedmanniomyces</taxon>
    </lineage>
</organism>
<evidence type="ECO:0000256" key="2">
    <source>
        <dbReference type="SAM" id="SignalP"/>
    </source>
</evidence>
<reference evidence="3 4" key="1">
    <citation type="submission" date="2017-03" db="EMBL/GenBank/DDBJ databases">
        <title>Genomes of endolithic fungi from Antarctica.</title>
        <authorList>
            <person name="Coleine C."/>
            <person name="Masonjones S."/>
            <person name="Stajich J.E."/>
        </authorList>
    </citation>
    <scope>NUCLEOTIDE SEQUENCE [LARGE SCALE GENOMIC DNA]</scope>
    <source>
        <strain evidence="3 4">CCFEE 5311</strain>
    </source>
</reference>
<dbReference type="AlphaFoldDB" id="A0A4U0UVW3"/>
<dbReference type="Proteomes" id="UP000310066">
    <property type="component" value="Unassembled WGS sequence"/>
</dbReference>